<evidence type="ECO:0000313" key="1">
    <source>
        <dbReference type="EMBL" id="CAD9379619.1"/>
    </source>
</evidence>
<reference evidence="1" key="1">
    <citation type="submission" date="2021-01" db="EMBL/GenBank/DDBJ databases">
        <authorList>
            <person name="Corre E."/>
            <person name="Pelletier E."/>
            <person name="Niang G."/>
            <person name="Scheremetjew M."/>
            <person name="Finn R."/>
            <person name="Kale V."/>
            <person name="Holt S."/>
            <person name="Cochrane G."/>
            <person name="Meng A."/>
            <person name="Brown T."/>
            <person name="Cohen L."/>
        </authorList>
    </citation>
    <scope>NUCLEOTIDE SEQUENCE</scope>
    <source>
        <strain evidence="1">CCMP1381</strain>
    </source>
</reference>
<accession>A0A7S2AWC7</accession>
<dbReference type="EMBL" id="HBGS01007497">
    <property type="protein sequence ID" value="CAD9379619.1"/>
    <property type="molecule type" value="Transcribed_RNA"/>
</dbReference>
<protein>
    <submittedName>
        <fullName evidence="1">Uncharacterized protein</fullName>
    </submittedName>
</protein>
<dbReference type="AlphaFoldDB" id="A0A7S2AWC7"/>
<organism evidence="1">
    <name type="scientific">Octactis speculum</name>
    <dbReference type="NCBI Taxonomy" id="3111310"/>
    <lineage>
        <taxon>Eukaryota</taxon>
        <taxon>Sar</taxon>
        <taxon>Stramenopiles</taxon>
        <taxon>Ochrophyta</taxon>
        <taxon>Dictyochophyceae</taxon>
        <taxon>Dictyochales</taxon>
        <taxon>Dictyochaceae</taxon>
        <taxon>Octactis</taxon>
    </lineage>
</organism>
<sequence length="160" mass="17486">MDFSSIPEILDARMEAMDEDNALRPTILKPTEGAWTFNTYPSLLSKKPKVETLGAMEQKTQRNRAMDLLDSLTRSGALGIDAADLHVIIAATHTFDTTVMETVIKKNQNPVEKVEASMLLMGSTIHNLPPVDLVVPNQRSRIAAQWATIEEAARGAGGVD</sequence>
<name>A0A7S2AWC7_9STRA</name>
<proteinExistence type="predicted"/>
<gene>
    <name evidence="1" type="ORF">DSPE1174_LOCUS3881</name>
</gene>